<sequence>MAQKDETTYDFPKDLIEAQGELEEVRGELKILLKRQPWSVEPLAAWTAHENHWRPSSRPDSPGWDPEDQQRIGTLRTRKLELATLIVGHPFWKEIAAEERADARTKLKHRRQKL</sequence>
<evidence type="ECO:0000256" key="1">
    <source>
        <dbReference type="SAM" id="MobiDB-lite"/>
    </source>
</evidence>
<name>A0ABU2VJ68_9ACTN</name>
<protein>
    <submittedName>
        <fullName evidence="2">Uncharacterized protein</fullName>
    </submittedName>
</protein>
<accession>A0ABU2VJ68</accession>
<proteinExistence type="predicted"/>
<reference evidence="3" key="1">
    <citation type="submission" date="2023-07" db="EMBL/GenBank/DDBJ databases">
        <title>30 novel species of actinomycetes from the DSMZ collection.</title>
        <authorList>
            <person name="Nouioui I."/>
        </authorList>
    </citation>
    <scope>NUCLEOTIDE SEQUENCE [LARGE SCALE GENOMIC DNA]</scope>
    <source>
        <strain evidence="3">DSM 41640</strain>
    </source>
</reference>
<comment type="caution">
    <text evidence="2">The sequence shown here is derived from an EMBL/GenBank/DDBJ whole genome shotgun (WGS) entry which is preliminary data.</text>
</comment>
<keyword evidence="3" id="KW-1185">Reference proteome</keyword>
<dbReference type="RefSeq" id="WP_311718033.1">
    <property type="nucleotide sequence ID" value="NZ_JAVREZ010000015.1"/>
</dbReference>
<feature type="region of interest" description="Disordered" evidence="1">
    <location>
        <begin position="49"/>
        <end position="69"/>
    </location>
</feature>
<dbReference type="EMBL" id="JAVREZ010000015">
    <property type="protein sequence ID" value="MDT0485244.1"/>
    <property type="molecule type" value="Genomic_DNA"/>
</dbReference>
<organism evidence="2 3">
    <name type="scientific">Streptomyces doebereineriae</name>
    <dbReference type="NCBI Taxonomy" id="3075528"/>
    <lineage>
        <taxon>Bacteria</taxon>
        <taxon>Bacillati</taxon>
        <taxon>Actinomycetota</taxon>
        <taxon>Actinomycetes</taxon>
        <taxon>Kitasatosporales</taxon>
        <taxon>Streptomycetaceae</taxon>
        <taxon>Streptomyces</taxon>
    </lineage>
</organism>
<dbReference type="Proteomes" id="UP001183824">
    <property type="component" value="Unassembled WGS sequence"/>
</dbReference>
<evidence type="ECO:0000313" key="2">
    <source>
        <dbReference type="EMBL" id="MDT0485244.1"/>
    </source>
</evidence>
<gene>
    <name evidence="2" type="ORF">RNB18_34565</name>
</gene>
<evidence type="ECO:0000313" key="3">
    <source>
        <dbReference type="Proteomes" id="UP001183824"/>
    </source>
</evidence>